<dbReference type="Proteomes" id="UP000694552">
    <property type="component" value="Unplaced"/>
</dbReference>
<dbReference type="EC" id="3.1.2.22" evidence="3"/>
<evidence type="ECO:0000256" key="12">
    <source>
        <dbReference type="ARBA" id="ARBA00046047"/>
    </source>
</evidence>
<evidence type="ECO:0000256" key="4">
    <source>
        <dbReference type="ARBA" id="ARBA00022801"/>
    </source>
</evidence>
<dbReference type="FunFam" id="3.40.50.1820:FF:000164">
    <property type="entry name" value="Mycophenolic acid acyl-glucuronide esterase, mitochondrial"/>
    <property type="match status" value="1"/>
</dbReference>
<comment type="catalytic activity">
    <reaction evidence="13">
        <text>S-hexadecanoyl-L-cysteinyl-[protein] + H2O = L-cysteinyl-[protein] + hexadecanoate + H(+)</text>
        <dbReference type="Rhea" id="RHEA:19233"/>
        <dbReference type="Rhea" id="RHEA-COMP:10131"/>
        <dbReference type="Rhea" id="RHEA-COMP:11032"/>
        <dbReference type="ChEBI" id="CHEBI:7896"/>
        <dbReference type="ChEBI" id="CHEBI:15377"/>
        <dbReference type="ChEBI" id="CHEBI:15378"/>
        <dbReference type="ChEBI" id="CHEBI:29950"/>
        <dbReference type="ChEBI" id="CHEBI:74151"/>
        <dbReference type="EC" id="3.1.2.22"/>
    </reaction>
    <physiologicalReaction direction="left-to-right" evidence="13">
        <dbReference type="Rhea" id="RHEA:19234"/>
    </physiologicalReaction>
</comment>
<dbReference type="GO" id="GO:0102390">
    <property type="term" value="F:mycophenolic acid acyl-glucuronide esterase activity"/>
    <property type="evidence" value="ECO:0007669"/>
    <property type="project" value="UniProtKB-EC"/>
</dbReference>
<dbReference type="InterPro" id="IPR000073">
    <property type="entry name" value="AB_hydrolase_1"/>
</dbReference>
<feature type="domain" description="AB hydrolase-1" evidence="15">
    <location>
        <begin position="94"/>
        <end position="193"/>
    </location>
</feature>
<evidence type="ECO:0000313" key="16">
    <source>
        <dbReference type="Ensembl" id="ENSOSUP00000009939.1"/>
    </source>
</evidence>
<dbReference type="InterPro" id="IPR052382">
    <property type="entry name" value="ABHD10_acyl-thioesterase"/>
</dbReference>
<comment type="catalytic activity">
    <reaction evidence="14">
        <text>mycophenolic acid O-acyl-beta-D-glucuronide + H2O = mycophenolate + D-glucuronate + H(+)</text>
        <dbReference type="Rhea" id="RHEA:34179"/>
        <dbReference type="ChEBI" id="CHEBI:15377"/>
        <dbReference type="ChEBI" id="CHEBI:15378"/>
        <dbReference type="ChEBI" id="CHEBI:58720"/>
        <dbReference type="ChEBI" id="CHEBI:62932"/>
        <dbReference type="ChEBI" id="CHEBI:66982"/>
        <dbReference type="EC" id="3.1.1.93"/>
    </reaction>
    <physiologicalReaction direction="left-to-right" evidence="14">
        <dbReference type="Rhea" id="RHEA:34180"/>
    </physiologicalReaction>
</comment>
<organism evidence="16 17">
    <name type="scientific">Otus sunia</name>
    <name type="common">Oriental scops-owl</name>
    <dbReference type="NCBI Taxonomy" id="257818"/>
    <lineage>
        <taxon>Eukaryota</taxon>
        <taxon>Metazoa</taxon>
        <taxon>Chordata</taxon>
        <taxon>Craniata</taxon>
        <taxon>Vertebrata</taxon>
        <taxon>Euteleostomi</taxon>
        <taxon>Archelosauria</taxon>
        <taxon>Archosauria</taxon>
        <taxon>Dinosauria</taxon>
        <taxon>Saurischia</taxon>
        <taxon>Theropoda</taxon>
        <taxon>Coelurosauria</taxon>
        <taxon>Aves</taxon>
        <taxon>Neognathae</taxon>
        <taxon>Neoaves</taxon>
        <taxon>Telluraves</taxon>
        <taxon>Strigiformes</taxon>
        <taxon>Strigidae</taxon>
        <taxon>Otus</taxon>
    </lineage>
</organism>
<evidence type="ECO:0000256" key="1">
    <source>
        <dbReference type="ARBA" id="ARBA00004173"/>
    </source>
</evidence>
<evidence type="ECO:0000256" key="5">
    <source>
        <dbReference type="ARBA" id="ARBA00022946"/>
    </source>
</evidence>
<dbReference type="EC" id="3.1.1.93" evidence="7"/>
<keyword evidence="5" id="KW-0809">Transit peptide</keyword>
<dbReference type="PANTHER" id="PTHR16138">
    <property type="entry name" value="MYCOPHENOLIC ACID ACYL-GLUCURONIDE ESTERASE, MITOCHONDRIAL"/>
    <property type="match status" value="1"/>
</dbReference>
<dbReference type="AlphaFoldDB" id="A0A8C8AW94"/>
<keyword evidence="6" id="KW-0496">Mitochondrion</keyword>
<dbReference type="Gene3D" id="3.40.50.1820">
    <property type="entry name" value="alpha/beta hydrolase"/>
    <property type="match status" value="1"/>
</dbReference>
<dbReference type="InterPro" id="IPR029058">
    <property type="entry name" value="AB_hydrolase_fold"/>
</dbReference>
<evidence type="ECO:0000256" key="3">
    <source>
        <dbReference type="ARBA" id="ARBA00012423"/>
    </source>
</evidence>
<dbReference type="Pfam" id="PF00561">
    <property type="entry name" value="Abhydrolase_1"/>
    <property type="match status" value="1"/>
</dbReference>
<evidence type="ECO:0000256" key="6">
    <source>
        <dbReference type="ARBA" id="ARBA00023128"/>
    </source>
</evidence>
<evidence type="ECO:0000256" key="9">
    <source>
        <dbReference type="ARBA" id="ARBA00041520"/>
    </source>
</evidence>
<dbReference type="GO" id="GO:0004553">
    <property type="term" value="F:hydrolase activity, hydrolyzing O-glycosyl compounds"/>
    <property type="evidence" value="ECO:0007669"/>
    <property type="project" value="TreeGrafter"/>
</dbReference>
<evidence type="ECO:0000256" key="2">
    <source>
        <dbReference type="ARBA" id="ARBA00008645"/>
    </source>
</evidence>
<dbReference type="SUPFAM" id="SSF53474">
    <property type="entry name" value="alpha/beta-Hydrolases"/>
    <property type="match status" value="1"/>
</dbReference>
<evidence type="ECO:0000256" key="13">
    <source>
        <dbReference type="ARBA" id="ARBA00047409"/>
    </source>
</evidence>
<sequence>MLKKLDTRFFPNSHFGTSPLYVSFTPSPSLWIWGFDADALLSFSFHCHQKFVALCICILMIARICRLKSSVSFLTRPDRPNLAYHKLKGRNPGVIFLPGLNSNMNGQKATALEDFCNSLGHAFIRFDYTGCGSSDGKFEECTIGKWRKDVLSILDELADGPQILVGSSLGGWLMLHAAIARPDKVAALVGVAVAADHLVTSFKKLPIEAQKEIEEKGEWKFPTKHNEEGYYSLTYDFIREAENHCVLNSPIPITCPLRLIHGMKDDVVPWQISMQVADRVLSKDVDVILRKIGQHRMSEKEDTKLLVNTVDDLIDKLATLA</sequence>
<protein>
    <recommendedName>
        <fullName evidence="8">Palmitoyl-protein thioesterase ABHD10, mitochondrial</fullName>
        <ecNumber evidence="7">3.1.1.93</ecNumber>
        <ecNumber evidence="3">3.1.2.22</ecNumber>
    </recommendedName>
    <alternativeName>
        <fullName evidence="10">Acyl-protein thioesterase ABHD10</fullName>
    </alternativeName>
    <alternativeName>
        <fullName evidence="11">Alpha/beta hydrolase domain-containing protein 10</fullName>
    </alternativeName>
    <alternativeName>
        <fullName evidence="9">Mycophenolic acid acyl-glucuronide esterase, mitochondrial</fullName>
    </alternativeName>
</protein>
<evidence type="ECO:0000256" key="7">
    <source>
        <dbReference type="ARBA" id="ARBA00039132"/>
    </source>
</evidence>
<dbReference type="PANTHER" id="PTHR16138:SF7">
    <property type="entry name" value="PALMITOYL-PROTEIN THIOESTERASE ABHD10, MITOCHONDRIAL"/>
    <property type="match status" value="1"/>
</dbReference>
<comment type="function">
    <text evidence="12">Acts as an acyl-protein thioesterase that hydrolyzes fatty acids from acylated residues in proteins. Regulates the mitochondrial S-depalmitoylation of the nucleophilic active site residue of peroxiredoxin-5/PRDX5, a key antioxidant protein, therefore modulating mitochondrial antioxidant ability. Also catalyzes the deglucuronidation of mycophenolic acid acyl-glucuronide, an active metabolite of the immunosuppressant drug mycophenolate.</text>
</comment>
<evidence type="ECO:0000256" key="8">
    <source>
        <dbReference type="ARBA" id="ARBA00039314"/>
    </source>
</evidence>
<proteinExistence type="inferred from homology"/>
<evidence type="ECO:0000256" key="10">
    <source>
        <dbReference type="ARBA" id="ARBA00042645"/>
    </source>
</evidence>
<reference evidence="16" key="1">
    <citation type="submission" date="2025-08" db="UniProtKB">
        <authorList>
            <consortium name="Ensembl"/>
        </authorList>
    </citation>
    <scope>IDENTIFICATION</scope>
</reference>
<dbReference type="GO" id="GO:0005739">
    <property type="term" value="C:mitochondrion"/>
    <property type="evidence" value="ECO:0007669"/>
    <property type="project" value="UniProtKB-SubCell"/>
</dbReference>
<name>A0A8C8AW94_9STRI</name>
<comment type="similarity">
    <text evidence="2">Belongs to the AB hydrolase superfamily.</text>
</comment>
<comment type="subcellular location">
    <subcellularLocation>
        <location evidence="1">Mitochondrion</location>
    </subcellularLocation>
</comment>
<evidence type="ECO:0000259" key="15">
    <source>
        <dbReference type="Pfam" id="PF00561"/>
    </source>
</evidence>
<evidence type="ECO:0000256" key="14">
    <source>
        <dbReference type="ARBA" id="ARBA00047972"/>
    </source>
</evidence>
<keyword evidence="4" id="KW-0378">Hydrolase</keyword>
<keyword evidence="17" id="KW-1185">Reference proteome</keyword>
<evidence type="ECO:0000256" key="11">
    <source>
        <dbReference type="ARBA" id="ARBA00042704"/>
    </source>
</evidence>
<accession>A0A8C8AW94</accession>
<reference evidence="16" key="2">
    <citation type="submission" date="2025-09" db="UniProtKB">
        <authorList>
            <consortium name="Ensembl"/>
        </authorList>
    </citation>
    <scope>IDENTIFICATION</scope>
</reference>
<dbReference type="Ensembl" id="ENSOSUT00000010283.1">
    <property type="protein sequence ID" value="ENSOSUP00000009939.1"/>
    <property type="gene ID" value="ENSOSUG00000007230.1"/>
</dbReference>
<evidence type="ECO:0000313" key="17">
    <source>
        <dbReference type="Proteomes" id="UP000694552"/>
    </source>
</evidence>
<dbReference type="GO" id="GO:0008474">
    <property type="term" value="F:palmitoyl-(protein) hydrolase activity"/>
    <property type="evidence" value="ECO:0007669"/>
    <property type="project" value="UniProtKB-EC"/>
</dbReference>